<evidence type="ECO:0000259" key="5">
    <source>
        <dbReference type="PROSITE" id="PS50943"/>
    </source>
</evidence>
<evidence type="ECO:0000256" key="4">
    <source>
        <dbReference type="ARBA" id="ARBA00023163"/>
    </source>
</evidence>
<dbReference type="PANTHER" id="PTHR46797">
    <property type="entry name" value="HTH-TYPE TRANSCRIPTIONAL REGULATOR"/>
    <property type="match status" value="1"/>
</dbReference>
<name>A0A3B0TWT4_9ZZZZ</name>
<proteinExistence type="inferred from homology"/>
<dbReference type="Pfam" id="PF06114">
    <property type="entry name" value="Peptidase_M78"/>
    <property type="match status" value="1"/>
</dbReference>
<keyword evidence="3" id="KW-0238">DNA-binding</keyword>
<dbReference type="PIRSF" id="PIRSF019251">
    <property type="entry name" value="Rv0465c"/>
    <property type="match status" value="1"/>
</dbReference>
<evidence type="ECO:0000256" key="1">
    <source>
        <dbReference type="ARBA" id="ARBA00007227"/>
    </source>
</evidence>
<dbReference type="Pfam" id="PF01381">
    <property type="entry name" value="HTH_3"/>
    <property type="match status" value="1"/>
</dbReference>
<dbReference type="GO" id="GO:0003677">
    <property type="term" value="F:DNA binding"/>
    <property type="evidence" value="ECO:0007669"/>
    <property type="project" value="UniProtKB-KW"/>
</dbReference>
<dbReference type="InterPro" id="IPR010982">
    <property type="entry name" value="Lambda_DNA-bd_dom_sf"/>
</dbReference>
<evidence type="ECO:0000256" key="3">
    <source>
        <dbReference type="ARBA" id="ARBA00023125"/>
    </source>
</evidence>
<gene>
    <name evidence="6" type="ORF">MNBD_ALPHA12-1795</name>
</gene>
<dbReference type="PANTHER" id="PTHR46797:SF23">
    <property type="entry name" value="HTH-TYPE TRANSCRIPTIONAL REGULATOR SUTR"/>
    <property type="match status" value="1"/>
</dbReference>
<dbReference type="Pfam" id="PF09856">
    <property type="entry name" value="ScfRs"/>
    <property type="match status" value="1"/>
</dbReference>
<accession>A0A3B0TWT4</accession>
<dbReference type="InterPro" id="IPR010359">
    <property type="entry name" value="IrrE_HExxH"/>
</dbReference>
<sequence length="440" mass="48921">MHKPDTPQIGGKIRRLRRQRRISQADLAASLAISPSYLNLIEHNRRKITVTLLFKFAGYFGIEAGELAQSDDSQLLGDLMELFGDDIFADCDLTNLDIRDLAFSNPLAARAVLRLFDKYRALGARHAPASNNGDDKEHERHKFHHATDAISDFIQENVNHFAELESAAGRVRADIDNASDNFEIGLHTYLSNVFGINWRLASLPQGIASRVSSDARILEISDILPPETAIFSIARHLGLLAAKGQIEDIISQSSLPEDDAPALARNVLASYFAAALIMPYHPFLKASEQYRYDIDRISRHFGASFEQVCHRMTTLQSPGAQGIPLHLIRTDIAGNISKRFSLSGIHIPRHSGACPRWNVYSAFLQPGRINVQLSQMPDGEIYFCIARAFEKGGHRHNAQRRYFSLGLGCHISQAKRMIYSDGIDLSNSAQIVPIGVGCRI</sequence>
<protein>
    <submittedName>
        <fullName evidence="6">Transcriptional regulator, Xre family</fullName>
    </submittedName>
</protein>
<keyword evidence="2" id="KW-0805">Transcription regulation</keyword>
<organism evidence="6">
    <name type="scientific">hydrothermal vent metagenome</name>
    <dbReference type="NCBI Taxonomy" id="652676"/>
    <lineage>
        <taxon>unclassified sequences</taxon>
        <taxon>metagenomes</taxon>
        <taxon>ecological metagenomes</taxon>
    </lineage>
</organism>
<dbReference type="GO" id="GO:0003700">
    <property type="term" value="F:DNA-binding transcription factor activity"/>
    <property type="evidence" value="ECO:0007669"/>
    <property type="project" value="TreeGrafter"/>
</dbReference>
<comment type="similarity">
    <text evidence="1">Belongs to the short-chain fatty acyl-CoA assimilation regulator (ScfR) family.</text>
</comment>
<dbReference type="GO" id="GO:0005829">
    <property type="term" value="C:cytosol"/>
    <property type="evidence" value="ECO:0007669"/>
    <property type="project" value="TreeGrafter"/>
</dbReference>
<reference evidence="6" key="1">
    <citation type="submission" date="2018-06" db="EMBL/GenBank/DDBJ databases">
        <authorList>
            <person name="Zhirakovskaya E."/>
        </authorList>
    </citation>
    <scope>NUCLEOTIDE SEQUENCE</scope>
</reference>
<keyword evidence="4" id="KW-0804">Transcription</keyword>
<evidence type="ECO:0000256" key="2">
    <source>
        <dbReference type="ARBA" id="ARBA00023015"/>
    </source>
</evidence>
<dbReference type="InterPro" id="IPR026281">
    <property type="entry name" value="HTH_RamB"/>
</dbReference>
<dbReference type="InterPro" id="IPR001387">
    <property type="entry name" value="Cro/C1-type_HTH"/>
</dbReference>
<dbReference type="SMART" id="SM00530">
    <property type="entry name" value="HTH_XRE"/>
    <property type="match status" value="1"/>
</dbReference>
<dbReference type="InterPro" id="IPR018653">
    <property type="entry name" value="ScfR_C"/>
</dbReference>
<dbReference type="CDD" id="cd00093">
    <property type="entry name" value="HTH_XRE"/>
    <property type="match status" value="1"/>
</dbReference>
<dbReference type="PROSITE" id="PS50943">
    <property type="entry name" value="HTH_CROC1"/>
    <property type="match status" value="1"/>
</dbReference>
<dbReference type="Gene3D" id="1.10.260.40">
    <property type="entry name" value="lambda repressor-like DNA-binding domains"/>
    <property type="match status" value="1"/>
</dbReference>
<feature type="domain" description="HTH cro/C1-type" evidence="5">
    <location>
        <begin position="13"/>
        <end position="67"/>
    </location>
</feature>
<dbReference type="InterPro" id="IPR050807">
    <property type="entry name" value="TransReg_Diox_bact_type"/>
</dbReference>
<dbReference type="SUPFAM" id="SSF47413">
    <property type="entry name" value="lambda repressor-like DNA-binding domains"/>
    <property type="match status" value="1"/>
</dbReference>
<dbReference type="AlphaFoldDB" id="A0A3B0TWT4"/>
<feature type="non-terminal residue" evidence="6">
    <location>
        <position position="440"/>
    </location>
</feature>
<evidence type="ECO:0000313" key="6">
    <source>
        <dbReference type="EMBL" id="VAW23055.1"/>
    </source>
</evidence>
<dbReference type="EMBL" id="UOEO01000222">
    <property type="protein sequence ID" value="VAW23055.1"/>
    <property type="molecule type" value="Genomic_DNA"/>
</dbReference>